<organism evidence="5 6">
    <name type="scientific">Acer saccharum</name>
    <name type="common">Sugar maple</name>
    <dbReference type="NCBI Taxonomy" id="4024"/>
    <lineage>
        <taxon>Eukaryota</taxon>
        <taxon>Viridiplantae</taxon>
        <taxon>Streptophyta</taxon>
        <taxon>Embryophyta</taxon>
        <taxon>Tracheophyta</taxon>
        <taxon>Spermatophyta</taxon>
        <taxon>Magnoliopsida</taxon>
        <taxon>eudicotyledons</taxon>
        <taxon>Gunneridae</taxon>
        <taxon>Pentapetalae</taxon>
        <taxon>rosids</taxon>
        <taxon>malvids</taxon>
        <taxon>Sapindales</taxon>
        <taxon>Sapindaceae</taxon>
        <taxon>Hippocastanoideae</taxon>
        <taxon>Acereae</taxon>
        <taxon>Acer</taxon>
    </lineage>
</organism>
<dbReference type="PANTHER" id="PTHR44472">
    <property type="entry name" value="DDB1- AND CUL4-ASSOCIATED FACTOR 4-RELATED"/>
    <property type="match status" value="1"/>
</dbReference>
<comment type="caution">
    <text evidence="5">The sequence shown here is derived from an EMBL/GenBank/DDBJ whole genome shotgun (WGS) entry which is preliminary data.</text>
</comment>
<keyword evidence="2" id="KW-0677">Repeat</keyword>
<feature type="coiled-coil region" evidence="3">
    <location>
        <begin position="1"/>
        <end position="32"/>
    </location>
</feature>
<keyword evidence="1" id="KW-0853">WD repeat</keyword>
<feature type="compositionally biased region" description="Polar residues" evidence="4">
    <location>
        <begin position="91"/>
        <end position="112"/>
    </location>
</feature>
<sequence>METEQDRMKHELNDHKRLLEQHEVRRQIMELKTNKTLDLNRKPEDVNGFFMKPKDAYRFLFTKPELTELPGFNFDAEKNRYFPIKGPIPGTSRSPSTAQNSNAKPTQAINSHGTRARTSKLLLVRELSGNVLSLRKGKCNFKEEFQKRLVSQPTVWKYRTENIGDSALEQIRMDVITPEGEYETDFLLTGSVKGYLSVFEAGNVGQEIYNEEKCIPEQVWPPIKENKEESYKAPDLRLKRDGPAIKMSSTVSCIKSTANVSTDSYFNLRRALYPFMISDFIDSTLFTINVSFISYFVNTIDNPEGTGLGAALVNLDKGTQSWVFHCKSDVLALQLHPSMVDIQTTVAEKKFENQINDERLQPTAEKKAKNWIDDERLRTTTKKKAENKIQTIVE</sequence>
<proteinExistence type="predicted"/>
<protein>
    <submittedName>
        <fullName evidence="5">Uncharacterized protein</fullName>
    </submittedName>
</protein>
<dbReference type="EMBL" id="JAUESC010000003">
    <property type="protein sequence ID" value="KAK0602184.1"/>
    <property type="molecule type" value="Genomic_DNA"/>
</dbReference>
<evidence type="ECO:0000256" key="3">
    <source>
        <dbReference type="SAM" id="Coils"/>
    </source>
</evidence>
<feature type="region of interest" description="Disordered" evidence="4">
    <location>
        <begin position="85"/>
        <end position="112"/>
    </location>
</feature>
<reference evidence="5" key="2">
    <citation type="submission" date="2023-06" db="EMBL/GenBank/DDBJ databases">
        <authorList>
            <person name="Swenson N.G."/>
            <person name="Wegrzyn J.L."/>
            <person name="Mcevoy S.L."/>
        </authorList>
    </citation>
    <scope>NUCLEOTIDE SEQUENCE</scope>
    <source>
        <strain evidence="5">NS2018</strain>
        <tissue evidence="5">Leaf</tissue>
    </source>
</reference>
<dbReference type="Proteomes" id="UP001168877">
    <property type="component" value="Unassembled WGS sequence"/>
</dbReference>
<dbReference type="InterPro" id="IPR052254">
    <property type="entry name" value="CUL4-DDB1_E3_ligase_receptor"/>
</dbReference>
<reference evidence="5" key="1">
    <citation type="journal article" date="2022" name="Plant J.">
        <title>Strategies of tolerance reflected in two North American maple genomes.</title>
        <authorList>
            <person name="McEvoy S.L."/>
            <person name="Sezen U.U."/>
            <person name="Trouern-Trend A."/>
            <person name="McMahon S.M."/>
            <person name="Schaberg P.G."/>
            <person name="Yang J."/>
            <person name="Wegrzyn J.L."/>
            <person name="Swenson N.G."/>
        </authorList>
    </citation>
    <scope>NUCLEOTIDE SEQUENCE</scope>
    <source>
        <strain evidence="5">NS2018</strain>
    </source>
</reference>
<dbReference type="PANTHER" id="PTHR44472:SF1">
    <property type="entry name" value="DDB1 AND CUL4 ASSOCIATED FACTOR 4"/>
    <property type="match status" value="1"/>
</dbReference>
<dbReference type="AlphaFoldDB" id="A0AA39VXQ9"/>
<keyword evidence="6" id="KW-1185">Reference proteome</keyword>
<evidence type="ECO:0000313" key="6">
    <source>
        <dbReference type="Proteomes" id="UP001168877"/>
    </source>
</evidence>
<gene>
    <name evidence="5" type="ORF">LWI29_031146</name>
</gene>
<evidence type="ECO:0000256" key="2">
    <source>
        <dbReference type="ARBA" id="ARBA00022737"/>
    </source>
</evidence>
<keyword evidence="3" id="KW-0175">Coiled coil</keyword>
<evidence type="ECO:0000256" key="1">
    <source>
        <dbReference type="ARBA" id="ARBA00022574"/>
    </source>
</evidence>
<evidence type="ECO:0000256" key="4">
    <source>
        <dbReference type="SAM" id="MobiDB-lite"/>
    </source>
</evidence>
<evidence type="ECO:0000313" key="5">
    <source>
        <dbReference type="EMBL" id="KAK0602184.1"/>
    </source>
</evidence>
<accession>A0AA39VXQ9</accession>
<name>A0AA39VXQ9_ACESA</name>